<gene>
    <name evidence="1" type="ORF">K7C98_08435</name>
</gene>
<comment type="caution">
    <text evidence="1">The sequence shown here is derived from an EMBL/GenBank/DDBJ whole genome shotgun (WGS) entry which is preliminary data.</text>
</comment>
<protein>
    <submittedName>
        <fullName evidence="1">Uncharacterized protein</fullName>
    </submittedName>
</protein>
<evidence type="ECO:0000313" key="1">
    <source>
        <dbReference type="EMBL" id="MBZ5709287.1"/>
    </source>
</evidence>
<organism evidence="1 2">
    <name type="scientific">Nannocystis pusilla</name>
    <dbReference type="NCBI Taxonomy" id="889268"/>
    <lineage>
        <taxon>Bacteria</taxon>
        <taxon>Pseudomonadati</taxon>
        <taxon>Myxococcota</taxon>
        <taxon>Polyangia</taxon>
        <taxon>Nannocystales</taxon>
        <taxon>Nannocystaceae</taxon>
        <taxon>Nannocystis</taxon>
    </lineage>
</organism>
<dbReference type="Proteomes" id="UP001139031">
    <property type="component" value="Unassembled WGS sequence"/>
</dbReference>
<accession>A0ABS7TM28</accession>
<evidence type="ECO:0000313" key="2">
    <source>
        <dbReference type="Proteomes" id="UP001139031"/>
    </source>
</evidence>
<dbReference type="EMBL" id="JAIRAU010000005">
    <property type="protein sequence ID" value="MBZ5709287.1"/>
    <property type="molecule type" value="Genomic_DNA"/>
</dbReference>
<reference evidence="1" key="1">
    <citation type="submission" date="2021-08" db="EMBL/GenBank/DDBJ databases">
        <authorList>
            <person name="Stevens D.C."/>
        </authorList>
    </citation>
    <scope>NUCLEOTIDE SEQUENCE</scope>
    <source>
        <strain evidence="1">DSM 53165</strain>
    </source>
</reference>
<dbReference type="RefSeq" id="WP_224191064.1">
    <property type="nucleotide sequence ID" value="NZ_JAIRAU010000005.1"/>
</dbReference>
<sequence>MLLDRHRIAYLLRLSQIADGSEADRVAHKDALETLLVSLYAGATAAARQSFALRMGQVPPGSKPWAAVRRPAAPIQVTLGGSAPPVLLLVLGQLDDDPDAAEDGNRLPDRDAKEGAPWRLLYAALDSWDIAVIEHHIDASGWVLPPDDFGIPRDQGALVELAPSQVVIARSSTPAGGTPAGAGAPTKAADVGRDLDEHSAKALRVAGVVAGTAATGAAVYGLARLISD</sequence>
<proteinExistence type="predicted"/>
<keyword evidence="2" id="KW-1185">Reference proteome</keyword>
<name>A0ABS7TM28_9BACT</name>